<dbReference type="Pfam" id="PF03714">
    <property type="entry name" value="PUD"/>
    <property type="match status" value="1"/>
</dbReference>
<feature type="domain" description="Glycoside hydrolase family 13 N-terminal" evidence="6">
    <location>
        <begin position="355"/>
        <end position="439"/>
    </location>
</feature>
<dbReference type="InterPro" id="IPR024561">
    <property type="entry name" value="Pullul_strch_C"/>
</dbReference>
<dbReference type="PROSITE" id="PS51257">
    <property type="entry name" value="PROKAR_LIPOPROTEIN"/>
    <property type="match status" value="1"/>
</dbReference>
<evidence type="ECO:0000313" key="12">
    <source>
        <dbReference type="Proteomes" id="UP000291106"/>
    </source>
</evidence>
<feature type="chain" id="PRO_5019407132" evidence="5">
    <location>
        <begin position="28"/>
        <end position="1446"/>
    </location>
</feature>
<reference evidence="11 12" key="1">
    <citation type="submission" date="2019-02" db="EMBL/GenBank/DDBJ databases">
        <title>Shewanella sp. D4-2 isolated from Dokdo Island.</title>
        <authorList>
            <person name="Baek K."/>
        </authorList>
    </citation>
    <scope>NUCLEOTIDE SEQUENCE [LARGE SCALE GENOMIC DNA]</scope>
    <source>
        <strain evidence="11 12">D4-2</strain>
    </source>
</reference>
<dbReference type="CDD" id="cd02860">
    <property type="entry name" value="E_set_Pullulanase"/>
    <property type="match status" value="1"/>
</dbReference>
<organism evidence="11 12">
    <name type="scientific">Shewanella maritima</name>
    <dbReference type="NCBI Taxonomy" id="2520507"/>
    <lineage>
        <taxon>Bacteria</taxon>
        <taxon>Pseudomonadati</taxon>
        <taxon>Pseudomonadota</taxon>
        <taxon>Gammaproteobacteria</taxon>
        <taxon>Alteromonadales</taxon>
        <taxon>Shewanellaceae</taxon>
        <taxon>Shewanella</taxon>
    </lineage>
</organism>
<dbReference type="SUPFAM" id="SSF49452">
    <property type="entry name" value="Starch-binding domain-like"/>
    <property type="match status" value="1"/>
</dbReference>
<dbReference type="InterPro" id="IPR041111">
    <property type="entry name" value="Pullulanase_Ins"/>
</dbReference>
<sequence>MSRFYQPLKLPLLAASALMLSACGSDSSEPGEVLLTCDVPNVPNAAGTECVPPPPLSCPAPQFPDAKNESCIVGYNPELPEPVALAGPNQAVLYYNRIKDKDNSDSNPNYPGYKLHTWNNDACDAYAPPFDSTDWANGHSYDGIDPNYGAYWILDLKEGHSECANFIVHIGTEGSGKALGDADLKMNLKPYDDQSAPEALFDRANFTIHGQGDVYDFPLLEVGFAIEGASAHWLDQNTFIWNAAPDGIAKFLVHHSSTAEAVLNDDGTAIGGEQFEVMATELTDAQKALVPHLADWPAYQAQLDMDAAKAIAKQQLVMAAYDADGKAAAASNVQVAKVLDDLYTKGDMDANEASLGVIYSGDNISAKVWAPTAHSVNLKVYDAAKNELATHAMSEDSATGIWSYMGGSELDRQYYRYEVTVYHPVSAKIEVLETTDPYSLNVSTNGRYSQFVNLADADLKPEGWDSHDVPTITNVEDAVIYEGHVRDFSARDESTSAANRGKYLAFTEEGSAPVEHLRKLAQSGVTHFHLLPVNDIASVNEDAAERVDISDTLSKLCDKIDDNADACKTEDKNATIEEVLAGFIAGSDDAQNLVNAMRGYDSFNWGYDPHHFIAPEGSYASSAEGTARIVELRAMNQALHELGLRVVLDVVYNHTNASGLWDNSVFDKVVPGYYHRYNEISGKIESSTCCDNTATEHVMMDKFVADSMVILAEQYGFDSFRFDIMGHMPKSSILAARDAVQAVDADNYFYGEGWNFGEVVDNRLFEQAVQANMAGTEVGTFNDRIREAVRGGALFAMEQKDDYLRDHDTLRLSMAGNIDTYVLKDFNGNTATGSSFSWNTQPTAYAKDPADSINYVSKHDNESLWDILQYSNDITLSIEDRVRVQNIAATIPLMSQGIPFLQMGGDMMRSKSLDRNTYDSGDWFNYVDFTMETNNWNVGLPLAQDNNAKMEQIIELSGNPNSAASMSEIEFASGVFNEFLSIRRDSPLLRLTTAQDIIDRVGFHNIGKNQTQGVIVMSVDDGEGLVDIDPAVDAMVVMVNGSHESQSITVSTAADFSLHSALASSVDSRMADASFNQGEGEGTFTVPALTTAVFVKLQGEAQGSGLSADATAGAPDVVPYGSTTVFVRGGMNGWGEVDAFEYVGSGEYRVAIALNAESYEFKIASADWNTVDFGGVSAAEAGVDEDVAEALAAKGANLSFTPSMAGTYVFSLDASDKDNPVLTVYNEEPFVGTAVYLRGGMNGWSTDNELVYMGGSIYQAEVMVGVATHEFKVASSDWSTVDYGSGEADGVVSLGEVKQLAVKGGNLSFEFDSEEMYTFTFDMSNRDEPTLTINKTDMFAGNTVYIRGGMNGWGEVDALSYQGSSVYSVDIALEAGATEFKIATGDWDTVDFGAIGGDENVVVGEAKTMARKGANIKFDVPNAATYRFTITGPSADSPSLMVTELN</sequence>
<keyword evidence="3" id="KW-0378">Hydrolase</keyword>
<evidence type="ECO:0000256" key="5">
    <source>
        <dbReference type="SAM" id="SignalP"/>
    </source>
</evidence>
<keyword evidence="2 5" id="KW-0732">Signal</keyword>
<dbReference type="InterPro" id="IPR017853">
    <property type="entry name" value="GH"/>
</dbReference>
<dbReference type="Proteomes" id="UP000291106">
    <property type="component" value="Chromosome"/>
</dbReference>
<dbReference type="InterPro" id="IPR013780">
    <property type="entry name" value="Glyco_hydro_b"/>
</dbReference>
<dbReference type="GO" id="GO:0005975">
    <property type="term" value="P:carbohydrate metabolic process"/>
    <property type="evidence" value="ECO:0007669"/>
    <property type="project" value="InterPro"/>
</dbReference>
<dbReference type="InterPro" id="IPR014756">
    <property type="entry name" value="Ig_E-set"/>
</dbReference>
<keyword evidence="12" id="KW-1185">Reference proteome</keyword>
<dbReference type="Gene3D" id="2.60.40.10">
    <property type="entry name" value="Immunoglobulins"/>
    <property type="match status" value="3"/>
</dbReference>
<proteinExistence type="inferred from homology"/>
<keyword evidence="4" id="KW-0326">Glycosidase</keyword>
<evidence type="ECO:0000313" key="11">
    <source>
        <dbReference type="EMBL" id="QBF81998.1"/>
    </source>
</evidence>
<feature type="domain" description="Pullulanase carbohydrate-binding module 41" evidence="7">
    <location>
        <begin position="92"/>
        <end position="187"/>
    </location>
</feature>
<dbReference type="InterPro" id="IPR013783">
    <property type="entry name" value="Ig-like_fold"/>
</dbReference>
<evidence type="ECO:0000256" key="1">
    <source>
        <dbReference type="ARBA" id="ARBA00008061"/>
    </source>
</evidence>
<evidence type="ECO:0000259" key="9">
    <source>
        <dbReference type="Pfam" id="PF17967"/>
    </source>
</evidence>
<evidence type="ECO:0000256" key="3">
    <source>
        <dbReference type="ARBA" id="ARBA00022801"/>
    </source>
</evidence>
<name>A0A411PEU9_9GAMM</name>
<dbReference type="InterPro" id="IPR004193">
    <property type="entry name" value="Glyco_hydro_13_N"/>
</dbReference>
<protein>
    <submittedName>
        <fullName evidence="11">DUF3372 domain-containing protein</fullName>
    </submittedName>
</protein>
<dbReference type="Pfam" id="PF02922">
    <property type="entry name" value="CBM_48"/>
    <property type="match status" value="1"/>
</dbReference>
<gene>
    <name evidence="11" type="ORF">EXU30_04250</name>
</gene>
<evidence type="ECO:0000256" key="4">
    <source>
        <dbReference type="ARBA" id="ARBA00023295"/>
    </source>
</evidence>
<dbReference type="SUPFAM" id="SSF51011">
    <property type="entry name" value="Glycosyl hydrolase domain"/>
    <property type="match status" value="1"/>
</dbReference>
<dbReference type="RefSeq" id="WP_130597972.1">
    <property type="nucleotide sequence ID" value="NZ_CP036200.1"/>
</dbReference>
<dbReference type="InterPro" id="IPR013784">
    <property type="entry name" value="Carb-bd-like_fold"/>
</dbReference>
<accession>A0A411PEU9</accession>
<evidence type="ECO:0000256" key="2">
    <source>
        <dbReference type="ARBA" id="ARBA00022729"/>
    </source>
</evidence>
<evidence type="ECO:0000259" key="10">
    <source>
        <dbReference type="Pfam" id="PF18494"/>
    </source>
</evidence>
<dbReference type="Pfam" id="PF17967">
    <property type="entry name" value="Pullulanase_N2"/>
    <property type="match status" value="1"/>
</dbReference>
<dbReference type="InterPro" id="IPR040671">
    <property type="entry name" value="Pullulanase_N2"/>
</dbReference>
<evidence type="ECO:0000259" key="7">
    <source>
        <dbReference type="Pfam" id="PF03714"/>
    </source>
</evidence>
<dbReference type="EMBL" id="CP036200">
    <property type="protein sequence ID" value="QBF81998.1"/>
    <property type="molecule type" value="Genomic_DNA"/>
</dbReference>
<dbReference type="InterPro" id="IPR005323">
    <property type="entry name" value="CBM41_pullulanase"/>
</dbReference>
<dbReference type="CDD" id="cd10315">
    <property type="entry name" value="CBM41_pullulanase"/>
    <property type="match status" value="1"/>
</dbReference>
<feature type="signal peptide" evidence="5">
    <location>
        <begin position="1"/>
        <end position="27"/>
    </location>
</feature>
<evidence type="ECO:0000259" key="6">
    <source>
        <dbReference type="Pfam" id="PF02922"/>
    </source>
</evidence>
<dbReference type="Gene3D" id="2.60.40.1180">
    <property type="entry name" value="Golgi alpha-mannosidase II"/>
    <property type="match status" value="1"/>
</dbReference>
<dbReference type="SUPFAM" id="SSF51445">
    <property type="entry name" value="(Trans)glycosidases"/>
    <property type="match status" value="1"/>
</dbReference>
<dbReference type="SUPFAM" id="SSF81296">
    <property type="entry name" value="E set domains"/>
    <property type="match status" value="2"/>
</dbReference>
<evidence type="ECO:0000259" key="8">
    <source>
        <dbReference type="Pfam" id="PF11852"/>
    </source>
</evidence>
<feature type="domain" description="Alpha-1,6-glucosidases pullulanase-type C-terminal" evidence="8">
    <location>
        <begin position="932"/>
        <end position="1096"/>
    </location>
</feature>
<feature type="domain" description="Pullulanase N2" evidence="9">
    <location>
        <begin position="229"/>
        <end position="341"/>
    </location>
</feature>
<dbReference type="CDD" id="cd02861">
    <property type="entry name" value="E_set_pullulanase_like"/>
    <property type="match status" value="3"/>
</dbReference>
<dbReference type="KEGG" id="smai:EXU30_04250"/>
<dbReference type="PANTHER" id="PTHR43002">
    <property type="entry name" value="GLYCOGEN DEBRANCHING ENZYME"/>
    <property type="match status" value="1"/>
</dbReference>
<dbReference type="Gene3D" id="3.20.20.80">
    <property type="entry name" value="Glycosidases"/>
    <property type="match status" value="1"/>
</dbReference>
<dbReference type="CDD" id="cd11341">
    <property type="entry name" value="AmyAc_Pullulanase_LD-like"/>
    <property type="match status" value="1"/>
</dbReference>
<feature type="domain" description="Pullulanase Ins" evidence="10">
    <location>
        <begin position="536"/>
        <end position="603"/>
    </location>
</feature>
<dbReference type="Pfam" id="PF18494">
    <property type="entry name" value="Pullulanase_Ins"/>
    <property type="match status" value="1"/>
</dbReference>
<dbReference type="GO" id="GO:0030246">
    <property type="term" value="F:carbohydrate binding"/>
    <property type="evidence" value="ECO:0007669"/>
    <property type="project" value="InterPro"/>
</dbReference>
<dbReference type="GO" id="GO:0004553">
    <property type="term" value="F:hydrolase activity, hydrolyzing O-glycosyl compounds"/>
    <property type="evidence" value="ECO:0007669"/>
    <property type="project" value="InterPro"/>
</dbReference>
<dbReference type="Gene3D" id="2.60.40.1110">
    <property type="match status" value="1"/>
</dbReference>
<comment type="similarity">
    <text evidence="1">Belongs to the glycosyl hydrolase 13 family.</text>
</comment>
<dbReference type="Gene3D" id="2.60.40.1130">
    <property type="entry name" value="Rab geranylgeranyltransferase alpha-subunit, insert domain"/>
    <property type="match status" value="1"/>
</dbReference>
<dbReference type="Pfam" id="PF11852">
    <property type="entry name" value="Pullul_strch_C"/>
    <property type="match status" value="1"/>
</dbReference>
<dbReference type="OrthoDB" id="3236218at2"/>